<protein>
    <recommendedName>
        <fullName evidence="2">Serine aminopeptidase S33 domain-containing protein</fullName>
    </recommendedName>
</protein>
<dbReference type="InterPro" id="IPR022742">
    <property type="entry name" value="Hydrolase_4"/>
</dbReference>
<gene>
    <name evidence="3" type="ORF">PPL_01643</name>
</gene>
<accession>D3B029</accession>
<evidence type="ECO:0000256" key="1">
    <source>
        <dbReference type="SAM" id="Phobius"/>
    </source>
</evidence>
<dbReference type="PANTHER" id="PTHR12277">
    <property type="entry name" value="ALPHA/BETA HYDROLASE DOMAIN-CONTAINING PROTEIN"/>
    <property type="match status" value="1"/>
</dbReference>
<comment type="caution">
    <text evidence="3">The sequence shown here is derived from an EMBL/GenBank/DDBJ whole genome shotgun (WGS) entry which is preliminary data.</text>
</comment>
<keyword evidence="1" id="KW-0472">Membrane</keyword>
<sequence>MFETLLNYLINGSIVMVIFLSLLMGAFTFFTSRALLFFPWWRHIIIGEGNPLTHHSLKFDNIEFKAFDSDHKIRGWWIPAKPDNDLHYTIIVVHGSGRDKYQYFDQIKIYNQVGLNVFIFDCRDGLGDIDQVGRGLGYSLREHKDVRAAIRVVRSDYPQQSKKIILTGMSMGAGSVLVAAGKDRDLIDGVIAEASYMHPRAAWSHNIYKNLREGVKAFKPVERFQAILPTNPPQMLIDIVTGFTMIKLLFSESNLSARDVPIEMIEKISPKPLLIIHSTADPVVPYSHAVQLYKAAKEPKELWTIDNEKPLHMPASDNVPPEEYQQRLVSFISKL</sequence>
<reference evidence="3 4" key="1">
    <citation type="journal article" date="2011" name="Genome Res.">
        <title>Phylogeny-wide analysis of social amoeba genomes highlights ancient origins for complex intercellular communication.</title>
        <authorList>
            <person name="Heidel A.J."/>
            <person name="Lawal H.M."/>
            <person name="Felder M."/>
            <person name="Schilde C."/>
            <person name="Helps N.R."/>
            <person name="Tunggal B."/>
            <person name="Rivero F."/>
            <person name="John U."/>
            <person name="Schleicher M."/>
            <person name="Eichinger L."/>
            <person name="Platzer M."/>
            <person name="Noegel A.A."/>
            <person name="Schaap P."/>
            <person name="Gloeckner G."/>
        </authorList>
    </citation>
    <scope>NUCLEOTIDE SEQUENCE [LARGE SCALE GENOMIC DNA]</scope>
    <source>
        <strain evidence="4">ATCC 26659 / Pp 5 / PN500</strain>
    </source>
</reference>
<dbReference type="PANTHER" id="PTHR12277:SF89">
    <property type="entry name" value="SERINE AMINOPEPTIDASE S33 DOMAIN-CONTAINING PROTEIN"/>
    <property type="match status" value="1"/>
</dbReference>
<proteinExistence type="predicted"/>
<keyword evidence="1" id="KW-0812">Transmembrane</keyword>
<dbReference type="Pfam" id="PF12146">
    <property type="entry name" value="Hydrolase_4"/>
    <property type="match status" value="1"/>
</dbReference>
<keyword evidence="1" id="KW-1133">Transmembrane helix</keyword>
<evidence type="ECO:0000313" key="4">
    <source>
        <dbReference type="Proteomes" id="UP000001396"/>
    </source>
</evidence>
<evidence type="ECO:0000313" key="3">
    <source>
        <dbReference type="EMBL" id="EFA84653.1"/>
    </source>
</evidence>
<dbReference type="InterPro" id="IPR029058">
    <property type="entry name" value="AB_hydrolase_fold"/>
</dbReference>
<dbReference type="OMA" id="HGYHHAR"/>
<dbReference type="Gene3D" id="3.40.50.1820">
    <property type="entry name" value="alpha/beta hydrolase"/>
    <property type="match status" value="1"/>
</dbReference>
<organism evidence="3 4">
    <name type="scientific">Heterostelium pallidum (strain ATCC 26659 / Pp 5 / PN500)</name>
    <name type="common">Cellular slime mold</name>
    <name type="synonym">Polysphondylium pallidum</name>
    <dbReference type="NCBI Taxonomy" id="670386"/>
    <lineage>
        <taxon>Eukaryota</taxon>
        <taxon>Amoebozoa</taxon>
        <taxon>Evosea</taxon>
        <taxon>Eumycetozoa</taxon>
        <taxon>Dictyostelia</taxon>
        <taxon>Acytosteliales</taxon>
        <taxon>Acytosteliaceae</taxon>
        <taxon>Heterostelium</taxon>
    </lineage>
</organism>
<dbReference type="STRING" id="670386.D3B029"/>
<evidence type="ECO:0000259" key="2">
    <source>
        <dbReference type="Pfam" id="PF12146"/>
    </source>
</evidence>
<dbReference type="GeneID" id="31357172"/>
<feature type="transmembrane region" description="Helical" evidence="1">
    <location>
        <begin position="6"/>
        <end position="30"/>
    </location>
</feature>
<dbReference type="InParanoid" id="D3B029"/>
<dbReference type="Proteomes" id="UP000001396">
    <property type="component" value="Unassembled WGS sequence"/>
</dbReference>
<name>D3B029_HETP5</name>
<dbReference type="RefSeq" id="XP_020436766.1">
    <property type="nucleotide sequence ID" value="XM_020572649.1"/>
</dbReference>
<dbReference type="SUPFAM" id="SSF53474">
    <property type="entry name" value="alpha/beta-Hydrolases"/>
    <property type="match status" value="1"/>
</dbReference>
<keyword evidence="4" id="KW-1185">Reference proteome</keyword>
<dbReference type="EMBL" id="ADBJ01000008">
    <property type="protein sequence ID" value="EFA84653.1"/>
    <property type="molecule type" value="Genomic_DNA"/>
</dbReference>
<feature type="domain" description="Serine aminopeptidase S33" evidence="2">
    <location>
        <begin position="89"/>
        <end position="214"/>
    </location>
</feature>
<dbReference type="AlphaFoldDB" id="D3B029"/>